<evidence type="ECO:0000256" key="5">
    <source>
        <dbReference type="ARBA" id="ARBA00023002"/>
    </source>
</evidence>
<feature type="signal peptide" evidence="6">
    <location>
        <begin position="1"/>
        <end position="24"/>
    </location>
</feature>
<keyword evidence="4" id="KW-0274">FAD</keyword>
<gene>
    <name evidence="8" type="ORF">BP6252_00409</name>
</gene>
<dbReference type="Pfam" id="PF01565">
    <property type="entry name" value="FAD_binding_4"/>
    <property type="match status" value="1"/>
</dbReference>
<dbReference type="PROSITE" id="PS51387">
    <property type="entry name" value="FAD_PCMH"/>
    <property type="match status" value="1"/>
</dbReference>
<keyword evidence="9" id="KW-1185">Reference proteome</keyword>
<dbReference type="PANTHER" id="PTHR42973:SF39">
    <property type="entry name" value="FAD-BINDING PCMH-TYPE DOMAIN-CONTAINING PROTEIN"/>
    <property type="match status" value="1"/>
</dbReference>
<dbReference type="EMBL" id="PDLM01000001">
    <property type="protein sequence ID" value="RDW88377.1"/>
    <property type="molecule type" value="Genomic_DNA"/>
</dbReference>
<evidence type="ECO:0000313" key="8">
    <source>
        <dbReference type="EMBL" id="RDW88377.1"/>
    </source>
</evidence>
<accession>A0A3D8SQ05</accession>
<dbReference type="InterPro" id="IPR006094">
    <property type="entry name" value="Oxid_FAD_bind_N"/>
</dbReference>
<comment type="similarity">
    <text evidence="2">Belongs to the oxygen-dependent FAD-linked oxidoreductase family.</text>
</comment>
<dbReference type="Gene3D" id="3.30.465.10">
    <property type="match status" value="2"/>
</dbReference>
<dbReference type="InterPro" id="IPR016169">
    <property type="entry name" value="FAD-bd_PCMH_sub2"/>
</dbReference>
<dbReference type="OrthoDB" id="9983560at2759"/>
<comment type="caution">
    <text evidence="8">The sequence shown here is derived from an EMBL/GenBank/DDBJ whole genome shotgun (WGS) entry which is preliminary data.</text>
</comment>
<name>A0A3D8SQ05_9HELO</name>
<evidence type="ECO:0000256" key="3">
    <source>
        <dbReference type="ARBA" id="ARBA00022630"/>
    </source>
</evidence>
<protein>
    <recommendedName>
        <fullName evidence="7">FAD-binding PCMH-type domain-containing protein</fullName>
    </recommendedName>
</protein>
<dbReference type="InterPro" id="IPR036318">
    <property type="entry name" value="FAD-bd_PCMH-like_sf"/>
</dbReference>
<dbReference type="PANTHER" id="PTHR42973">
    <property type="entry name" value="BINDING OXIDOREDUCTASE, PUTATIVE (AFU_ORTHOLOGUE AFUA_1G17690)-RELATED"/>
    <property type="match status" value="1"/>
</dbReference>
<dbReference type="GO" id="GO:0071949">
    <property type="term" value="F:FAD binding"/>
    <property type="evidence" value="ECO:0007669"/>
    <property type="project" value="InterPro"/>
</dbReference>
<dbReference type="InterPro" id="IPR012951">
    <property type="entry name" value="BBE"/>
</dbReference>
<evidence type="ECO:0000256" key="6">
    <source>
        <dbReference type="SAM" id="SignalP"/>
    </source>
</evidence>
<comment type="cofactor">
    <cofactor evidence="1">
        <name>FAD</name>
        <dbReference type="ChEBI" id="CHEBI:57692"/>
    </cofactor>
</comment>
<keyword evidence="5" id="KW-0560">Oxidoreductase</keyword>
<feature type="chain" id="PRO_5017758834" description="FAD-binding PCMH-type domain-containing protein" evidence="6">
    <location>
        <begin position="25"/>
        <end position="570"/>
    </location>
</feature>
<dbReference type="AlphaFoldDB" id="A0A3D8SQ05"/>
<sequence length="570" mass="60861">MKLNILSFSVTALAATLLPSECDATATCRCLPGDACWPSTTAWSTLNSTVGGRLVATVELGRACHDPYYNATECAYLQSEWQYPEIHMESSSSVMAPFFANQSCDPFQPESRACLIGNYVNYAVNVSSAADISAAVEFAQANNIRFVIRNTGHDYLGKSTGAGALSVWTHYLKDTAVLDYTSTAYTGKAMKYGAGVQGYEAIDATKAAGLVTVGGECPTVGVAGGYTQGGGHSALSTSFGLSADNVLEWEVVLANGTIATATPTENEDLYWAMSGGGGGTYAIATSVTVKAHADATIGGALLVVYASATTQDTFYEAIDKFHTLLPAMVDAGSMVVYYFTDAFFQIAPITVYNSTAEETEAILADFTTVLSSLNITYTLNTTTSASYEEHYNTYFGPLPLGNIQVGIAQYGGRLISRDNVANNMDALSAAYRNITENGVTFIGVGTNVSSSAITSGPSNAVLPAWRTALVSATLTLPWNFTAPWDDMIALQDKMTNEIVPQMEAVTPNSGTYMNEADFRQPNFQTTYFGTNYDKLLAIKNKYDPDHLFYAVTAVGSEYWTVADDGRMCVA</sequence>
<evidence type="ECO:0000256" key="1">
    <source>
        <dbReference type="ARBA" id="ARBA00001974"/>
    </source>
</evidence>
<feature type="domain" description="FAD-binding PCMH-type" evidence="7">
    <location>
        <begin position="115"/>
        <end position="294"/>
    </location>
</feature>
<dbReference type="InterPro" id="IPR050416">
    <property type="entry name" value="FAD-linked_Oxidoreductase"/>
</dbReference>
<evidence type="ECO:0000313" key="9">
    <source>
        <dbReference type="Proteomes" id="UP000256645"/>
    </source>
</evidence>
<evidence type="ECO:0000256" key="4">
    <source>
        <dbReference type="ARBA" id="ARBA00022827"/>
    </source>
</evidence>
<reference evidence="8 9" key="1">
    <citation type="journal article" date="2018" name="IMA Fungus">
        <title>IMA Genome-F 9: Draft genome sequence of Annulohypoxylon stygium, Aspergillus mulundensis, Berkeleyomyces basicola (syn. Thielaviopsis basicola), Ceratocystis smalleyi, two Cercospora beticola strains, Coleophoma cylindrospora, Fusarium fracticaudum, Phialophora cf. hyalina, and Morchella septimelata.</title>
        <authorList>
            <person name="Wingfield B.D."/>
            <person name="Bills G.F."/>
            <person name="Dong Y."/>
            <person name="Huang W."/>
            <person name="Nel W.J."/>
            <person name="Swalarsk-Parry B.S."/>
            <person name="Vaghefi N."/>
            <person name="Wilken P.M."/>
            <person name="An Z."/>
            <person name="de Beer Z.W."/>
            <person name="De Vos L."/>
            <person name="Chen L."/>
            <person name="Duong T.A."/>
            <person name="Gao Y."/>
            <person name="Hammerbacher A."/>
            <person name="Kikkert J.R."/>
            <person name="Li Y."/>
            <person name="Li H."/>
            <person name="Li K."/>
            <person name="Li Q."/>
            <person name="Liu X."/>
            <person name="Ma X."/>
            <person name="Naidoo K."/>
            <person name="Pethybridge S.J."/>
            <person name="Sun J."/>
            <person name="Steenkamp E.T."/>
            <person name="van der Nest M.A."/>
            <person name="van Wyk S."/>
            <person name="Wingfield M.J."/>
            <person name="Xiong C."/>
            <person name="Yue Q."/>
            <person name="Zhang X."/>
        </authorList>
    </citation>
    <scope>NUCLEOTIDE SEQUENCE [LARGE SCALE GENOMIC DNA]</scope>
    <source>
        <strain evidence="8 9">BP6252</strain>
    </source>
</reference>
<evidence type="ECO:0000256" key="2">
    <source>
        <dbReference type="ARBA" id="ARBA00005466"/>
    </source>
</evidence>
<dbReference type="Proteomes" id="UP000256645">
    <property type="component" value="Unassembled WGS sequence"/>
</dbReference>
<keyword evidence="6" id="KW-0732">Signal</keyword>
<dbReference type="STRING" id="1849047.A0A3D8SQ05"/>
<keyword evidence="3" id="KW-0285">Flavoprotein</keyword>
<proteinExistence type="inferred from homology"/>
<dbReference type="SUPFAM" id="SSF56176">
    <property type="entry name" value="FAD-binding/transporter-associated domain-like"/>
    <property type="match status" value="1"/>
</dbReference>
<organism evidence="8 9">
    <name type="scientific">Coleophoma cylindrospora</name>
    <dbReference type="NCBI Taxonomy" id="1849047"/>
    <lineage>
        <taxon>Eukaryota</taxon>
        <taxon>Fungi</taxon>
        <taxon>Dikarya</taxon>
        <taxon>Ascomycota</taxon>
        <taxon>Pezizomycotina</taxon>
        <taxon>Leotiomycetes</taxon>
        <taxon>Helotiales</taxon>
        <taxon>Dermateaceae</taxon>
        <taxon>Coleophoma</taxon>
    </lineage>
</organism>
<evidence type="ECO:0000259" key="7">
    <source>
        <dbReference type="PROSITE" id="PS51387"/>
    </source>
</evidence>
<dbReference type="GO" id="GO:0016491">
    <property type="term" value="F:oxidoreductase activity"/>
    <property type="evidence" value="ECO:0007669"/>
    <property type="project" value="UniProtKB-KW"/>
</dbReference>
<dbReference type="InterPro" id="IPR016166">
    <property type="entry name" value="FAD-bd_PCMH"/>
</dbReference>
<dbReference type="Pfam" id="PF08031">
    <property type="entry name" value="BBE"/>
    <property type="match status" value="1"/>
</dbReference>